<organism evidence="4 5">
    <name type="scientific">Candidatus Aphodenecus pullistercoris</name>
    <dbReference type="NCBI Taxonomy" id="2840669"/>
    <lineage>
        <taxon>Bacteria</taxon>
        <taxon>Pseudomonadati</taxon>
        <taxon>Spirochaetota</taxon>
        <taxon>Spirochaetia</taxon>
        <taxon>Spirochaetales</taxon>
        <taxon>Candidatus Aphodenecus</taxon>
    </lineage>
</organism>
<dbReference type="InterPro" id="IPR013131">
    <property type="entry name" value="Mannitol_DH_N"/>
</dbReference>
<dbReference type="PANTHER" id="PTHR43362:SF1">
    <property type="entry name" value="MANNITOL DEHYDROGENASE 2-RELATED"/>
    <property type="match status" value="1"/>
</dbReference>
<evidence type="ECO:0000256" key="1">
    <source>
        <dbReference type="ARBA" id="ARBA00023002"/>
    </source>
</evidence>
<dbReference type="InterPro" id="IPR008927">
    <property type="entry name" value="6-PGluconate_DH-like_C_sf"/>
</dbReference>
<protein>
    <submittedName>
        <fullName evidence="4">Mannitol dehydrogenase family protein</fullName>
    </submittedName>
</protein>
<accession>A0A9D9E6T8</accession>
<dbReference type="Pfam" id="PF08125">
    <property type="entry name" value="Mannitol_dh_C"/>
    <property type="match status" value="1"/>
</dbReference>
<evidence type="ECO:0000313" key="4">
    <source>
        <dbReference type="EMBL" id="MBO8442399.1"/>
    </source>
</evidence>
<reference evidence="4" key="2">
    <citation type="journal article" date="2021" name="PeerJ">
        <title>Extensive microbial diversity within the chicken gut microbiome revealed by metagenomics and culture.</title>
        <authorList>
            <person name="Gilroy R."/>
            <person name="Ravi A."/>
            <person name="Getino M."/>
            <person name="Pursley I."/>
            <person name="Horton D.L."/>
            <person name="Alikhan N.F."/>
            <person name="Baker D."/>
            <person name="Gharbi K."/>
            <person name="Hall N."/>
            <person name="Watson M."/>
            <person name="Adriaenssens E.M."/>
            <person name="Foster-Nyarko E."/>
            <person name="Jarju S."/>
            <person name="Secka A."/>
            <person name="Antonio M."/>
            <person name="Oren A."/>
            <person name="Chaudhuri R.R."/>
            <person name="La Ragione R."/>
            <person name="Hildebrand F."/>
            <person name="Pallen M.J."/>
        </authorList>
    </citation>
    <scope>NUCLEOTIDE SEQUENCE</scope>
    <source>
        <strain evidence="4">11167</strain>
    </source>
</reference>
<dbReference type="InterPro" id="IPR050988">
    <property type="entry name" value="Mannitol_DH/Oxidoreductase"/>
</dbReference>
<dbReference type="Proteomes" id="UP000823633">
    <property type="component" value="Unassembled WGS sequence"/>
</dbReference>
<feature type="domain" description="Mannitol dehydrogenase C-terminal" evidence="3">
    <location>
        <begin position="317"/>
        <end position="509"/>
    </location>
</feature>
<dbReference type="InterPro" id="IPR013118">
    <property type="entry name" value="Mannitol_DH_C"/>
</dbReference>
<dbReference type="SUPFAM" id="SSF51735">
    <property type="entry name" value="NAD(P)-binding Rossmann-fold domains"/>
    <property type="match status" value="1"/>
</dbReference>
<dbReference type="SUPFAM" id="SSF48179">
    <property type="entry name" value="6-phosphogluconate dehydrogenase C-terminal domain-like"/>
    <property type="match status" value="1"/>
</dbReference>
<dbReference type="InterPro" id="IPR013328">
    <property type="entry name" value="6PGD_dom2"/>
</dbReference>
<gene>
    <name evidence="4" type="ORF">IAC42_01360</name>
</gene>
<dbReference type="GO" id="GO:0016616">
    <property type="term" value="F:oxidoreductase activity, acting on the CH-OH group of donors, NAD or NADP as acceptor"/>
    <property type="evidence" value="ECO:0007669"/>
    <property type="project" value="TreeGrafter"/>
</dbReference>
<keyword evidence="1" id="KW-0560">Oxidoreductase</keyword>
<dbReference type="Pfam" id="PF01232">
    <property type="entry name" value="Mannitol_dh"/>
    <property type="match status" value="1"/>
</dbReference>
<dbReference type="PANTHER" id="PTHR43362">
    <property type="entry name" value="MANNITOL DEHYDROGENASE DSF1-RELATED"/>
    <property type="match status" value="1"/>
</dbReference>
<name>A0A9D9E6T8_9SPIR</name>
<dbReference type="EMBL" id="JADIMU010000010">
    <property type="protein sequence ID" value="MBO8442399.1"/>
    <property type="molecule type" value="Genomic_DNA"/>
</dbReference>
<proteinExistence type="predicted"/>
<sequence>MKLTLDGLRNKDEWKGYRLPSFDYAKVKANTVERPEWIHFGSGNIFRIFPAKLCQRLLDKGLMDTGIIAGEGFDGEIIDRIYKPHDNLTLAVTLHADGSIDKEVIASVVEAVKCDRTATDEWKVLTDAFTKPSLKMVSFTITEKGYALYNPAGELFGFYKEAFAKPIEESGVFLCNLTQLLYLRWKAGAAPLALVSMDNCSHNGDKLKADIQTIAKAYVDNGSLPAAFLDYVNDESRLSFPISMIDKITPRPDDSVRDMLTKDGFEDSEPIVTAKHTYIAPFVNAEEAEYLVIEDRFPAGRPALEEAGVYFCDRETVDKVERMKVTTCLNPLHTALALSGCLLGYTLISKEMQDEDLNKMVHILGYKEGLPVVTDPGIIKPSAFIDEVIEKRIPNPFMPDTPQRIATDTSQKLSIRFGETIKSYLASDSLDVSSLKIVPLVYALYLRYLLAVDDEGNAFTLSPDPMTETLQPALASISLGDKGDFTEVLRPLLSNSKIFGLDVSATPLFRTVVDDFASLVSGKGAVRATIHRIVNG</sequence>
<feature type="domain" description="Mannitol dehydrogenase N-terminal" evidence="2">
    <location>
        <begin position="38"/>
        <end position="305"/>
    </location>
</feature>
<dbReference type="Gene3D" id="3.40.50.720">
    <property type="entry name" value="NAD(P)-binding Rossmann-like Domain"/>
    <property type="match status" value="1"/>
</dbReference>
<evidence type="ECO:0000259" key="3">
    <source>
        <dbReference type="Pfam" id="PF08125"/>
    </source>
</evidence>
<reference evidence="4" key="1">
    <citation type="submission" date="2020-10" db="EMBL/GenBank/DDBJ databases">
        <authorList>
            <person name="Gilroy R."/>
        </authorList>
    </citation>
    <scope>NUCLEOTIDE SEQUENCE</scope>
    <source>
        <strain evidence="4">11167</strain>
    </source>
</reference>
<dbReference type="InterPro" id="IPR036291">
    <property type="entry name" value="NAD(P)-bd_dom_sf"/>
</dbReference>
<evidence type="ECO:0000259" key="2">
    <source>
        <dbReference type="Pfam" id="PF01232"/>
    </source>
</evidence>
<evidence type="ECO:0000313" key="5">
    <source>
        <dbReference type="Proteomes" id="UP000823633"/>
    </source>
</evidence>
<dbReference type="AlphaFoldDB" id="A0A9D9E6T8"/>
<comment type="caution">
    <text evidence="4">The sequence shown here is derived from an EMBL/GenBank/DDBJ whole genome shotgun (WGS) entry which is preliminary data.</text>
</comment>
<dbReference type="Gene3D" id="1.10.1040.10">
    <property type="entry name" value="N-(1-d-carboxylethyl)-l-norvaline Dehydrogenase, domain 2"/>
    <property type="match status" value="1"/>
</dbReference>